<keyword evidence="3" id="KW-0004">4Fe-4S</keyword>
<comment type="similarity">
    <text evidence="2">Belongs to the complex I 75 kDa subunit family.</text>
</comment>
<dbReference type="InterPro" id="IPR050123">
    <property type="entry name" value="Prok_molybdopt-oxidoreductase"/>
</dbReference>
<dbReference type="GO" id="GO:0051539">
    <property type="term" value="F:4 iron, 4 sulfur cluster binding"/>
    <property type="evidence" value="ECO:0007669"/>
    <property type="project" value="UniProtKB-KW"/>
</dbReference>
<dbReference type="AlphaFoldDB" id="E2E9Z7"/>
<dbReference type="InterPro" id="IPR019574">
    <property type="entry name" value="NADH_UbQ_OxRdtase_Gsu_4Fe4S-bd"/>
</dbReference>
<dbReference type="PANTHER" id="PTHR43105">
    <property type="entry name" value="RESPIRATORY NITRATE REDUCTASE"/>
    <property type="match status" value="1"/>
</dbReference>
<dbReference type="GO" id="GO:0016020">
    <property type="term" value="C:membrane"/>
    <property type="evidence" value="ECO:0007669"/>
    <property type="project" value="InterPro"/>
</dbReference>
<keyword evidence="7" id="KW-0411">Iron-sulfur</keyword>
<dbReference type="Pfam" id="PF10588">
    <property type="entry name" value="NADH-G_4Fe-4S_3"/>
    <property type="match status" value="1"/>
</dbReference>
<feature type="domain" description="4Fe-4S Mo/W bis-MGD-type" evidence="10">
    <location>
        <begin position="221"/>
        <end position="277"/>
    </location>
</feature>
<dbReference type="SUPFAM" id="SSF54292">
    <property type="entry name" value="2Fe-2S ferredoxin-like"/>
    <property type="match status" value="1"/>
</dbReference>
<organism evidence="12">
    <name type="scientific">Proteromonas lacertae</name>
    <name type="common">Stramenopile</name>
    <name type="synonym">Monocercomonoides lacertae</name>
    <dbReference type="NCBI Taxonomy" id="42746"/>
    <lineage>
        <taxon>Eukaryota</taxon>
        <taxon>Sar</taxon>
        <taxon>Stramenopiles</taxon>
        <taxon>Bigyra</taxon>
        <taxon>Opalozoa</taxon>
        <taxon>Opalinata</taxon>
        <taxon>Proteromonadidae</taxon>
        <taxon>Proteromonas</taxon>
    </lineage>
</organism>
<dbReference type="GO" id="GO:0051537">
    <property type="term" value="F:2 iron, 2 sulfur cluster binding"/>
    <property type="evidence" value="ECO:0007669"/>
    <property type="project" value="UniProtKB-KW"/>
</dbReference>
<dbReference type="SMART" id="SM00929">
    <property type="entry name" value="NADH-G_4Fe-4S_3"/>
    <property type="match status" value="1"/>
</dbReference>
<dbReference type="PROSITE" id="PS51839">
    <property type="entry name" value="4FE4S_HC3"/>
    <property type="match status" value="1"/>
</dbReference>
<dbReference type="Pfam" id="PF22151">
    <property type="entry name" value="Fer4_NDSU1"/>
    <property type="match status" value="1"/>
</dbReference>
<name>E2E9Z7_PROLC</name>
<dbReference type="GO" id="GO:0046872">
    <property type="term" value="F:metal ion binding"/>
    <property type="evidence" value="ECO:0007669"/>
    <property type="project" value="UniProtKB-KW"/>
</dbReference>
<evidence type="ECO:0000256" key="4">
    <source>
        <dbReference type="ARBA" id="ARBA00022723"/>
    </source>
</evidence>
<keyword evidence="6" id="KW-0408">Iron</keyword>
<dbReference type="InterPro" id="IPR006963">
    <property type="entry name" value="Mopterin_OxRdtase_4Fe-4S_dom"/>
</dbReference>
<dbReference type="PROSITE" id="PS00643">
    <property type="entry name" value="COMPLEX1_75K_3"/>
    <property type="match status" value="1"/>
</dbReference>
<dbReference type="GO" id="GO:0042773">
    <property type="term" value="P:ATP synthesis coupled electron transport"/>
    <property type="evidence" value="ECO:0007669"/>
    <property type="project" value="InterPro"/>
</dbReference>
<evidence type="ECO:0000313" key="13">
    <source>
        <dbReference type="EMBL" id="ADD46368.1"/>
    </source>
</evidence>
<dbReference type="InterPro" id="IPR000283">
    <property type="entry name" value="NADH_UbQ_OxRdtase_75kDa_su_CS"/>
</dbReference>
<keyword evidence="12" id="KW-0496">Mitochondrion</keyword>
<dbReference type="EMBL" id="GU563431">
    <property type="protein sequence ID" value="ADD46368.1"/>
    <property type="molecule type" value="Genomic_DNA"/>
</dbReference>
<dbReference type="GO" id="GO:0016491">
    <property type="term" value="F:oxidoreductase activity"/>
    <property type="evidence" value="ECO:0007669"/>
    <property type="project" value="InterPro"/>
</dbReference>
<accession>E2E9Z7</accession>
<dbReference type="Gene3D" id="3.10.20.740">
    <property type="match status" value="1"/>
</dbReference>
<dbReference type="Gene3D" id="3.40.50.740">
    <property type="match status" value="1"/>
</dbReference>
<protein>
    <submittedName>
        <fullName evidence="12">NADH dehydrogenase subunit 11</fullName>
    </submittedName>
</protein>
<dbReference type="InterPro" id="IPR001041">
    <property type="entry name" value="2Fe-2S_ferredoxin-type"/>
</dbReference>
<keyword evidence="8" id="KW-0520">NAD</keyword>
<evidence type="ECO:0000256" key="9">
    <source>
        <dbReference type="ARBA" id="ARBA00034078"/>
    </source>
</evidence>
<dbReference type="PANTHER" id="PTHR43105:SF13">
    <property type="entry name" value="NADH-UBIQUINONE OXIDOREDUCTASE 75 KDA SUBUNIT, MITOCHONDRIAL"/>
    <property type="match status" value="1"/>
</dbReference>
<dbReference type="InterPro" id="IPR006656">
    <property type="entry name" value="Mopterin_OxRdtase"/>
</dbReference>
<evidence type="ECO:0000256" key="8">
    <source>
        <dbReference type="ARBA" id="ARBA00023027"/>
    </source>
</evidence>
<evidence type="ECO:0000259" key="11">
    <source>
        <dbReference type="PROSITE" id="PS51839"/>
    </source>
</evidence>
<dbReference type="Gene3D" id="3.30.70.20">
    <property type="match status" value="1"/>
</dbReference>
<dbReference type="SUPFAM" id="SSF53706">
    <property type="entry name" value="Formate dehydrogenase/DMSO reductase, domains 1-3"/>
    <property type="match status" value="1"/>
</dbReference>
<evidence type="ECO:0000256" key="1">
    <source>
        <dbReference type="ARBA" id="ARBA00001966"/>
    </source>
</evidence>
<sequence length="691" mass="79681">MKLELDKVYASLSKNHKIDVITLLSFGNIAGYSIPHFCYHRKLMLAGSCRACLCLVEKERKASPACATHARNNMHLLLGEKYTAMQELRENVLELILCNHPLDCPVCDQGGECELQDISHMFGNATSGYFYRKHCFENKNCGPIIKTAMNRCIHCTRCVRFAKDIAGFELWGLTGRGSSMEIGNYINSFFYSEVSGNVTDLCPVGALTLKPYSFKSRPWDLVHDFFIDLSDGLGSNISINSRGSFVYRIIPRINDEVNEDWISDKARFYFDGLLHNRITSPMNSLKAINWDFAFFLLKKNLFNSNFDGNEFRVFMNNNIECESMIIIKKFFNKLGISTFDNPIKVNNGFGNNYRFNKFTDIDDKLHVCLTVGCNLKDEASVLNLRYRKKYINGHSYFYNIGTFCNLNYAVYNLSSNMKAFTNFVEGKNSLTTVFVRKNNIFNHVIFNSSFFMDRGYYNCFDFFRTFLKQIKSESVVNILYNKPNTIGNLDINFYHRLPINPKKIKNLFLINTDNSHTLSVDHFNSDYLKNKFIVFIGSIATDLVKYANIILPDMYLFQRAGTFVNIEGRPQFVLPISKVFGKSRHDFDIFLSLGISLNLKLNLDGRDLPKLIERYLPHCQIRNKVQTHAFSSMVPSVHPFGVLHNVHFVPKIYSFYQSDDVSANSLIMSDICHVYNKSIKNRGIKNFYYFY</sequence>
<dbReference type="Pfam" id="PF00384">
    <property type="entry name" value="Molybdopterin"/>
    <property type="match status" value="1"/>
</dbReference>
<reference evidence="12" key="1">
    <citation type="journal article" date="2010" name="Genome Biol. Evol.">
        <title>A linear molecule with two large inverted repeats: the mitochondrial genome of the stramenopile Proteromonas lacertae.</title>
        <authorList>
            <person name="Perez-Brocal V."/>
            <person name="Shahar-Golan R."/>
            <person name="Clark C.G."/>
        </authorList>
    </citation>
    <scope>NUCLEOTIDE SEQUENCE</scope>
</reference>
<proteinExistence type="inferred from homology"/>
<evidence type="ECO:0000256" key="5">
    <source>
        <dbReference type="ARBA" id="ARBA00022967"/>
    </source>
</evidence>
<evidence type="ECO:0000256" key="2">
    <source>
        <dbReference type="ARBA" id="ARBA00005404"/>
    </source>
</evidence>
<dbReference type="RefSeq" id="YP_003795214.1">
    <property type="nucleotide sequence ID" value="NC_014338.1"/>
</dbReference>
<dbReference type="GeneID" id="9480811"/>
<dbReference type="SUPFAM" id="SSF54862">
    <property type="entry name" value="4Fe-4S ferredoxins"/>
    <property type="match status" value="1"/>
</dbReference>
<evidence type="ECO:0000256" key="6">
    <source>
        <dbReference type="ARBA" id="ARBA00023004"/>
    </source>
</evidence>
<dbReference type="PROSITE" id="PS00642">
    <property type="entry name" value="COMPLEX1_75K_2"/>
    <property type="match status" value="1"/>
</dbReference>
<evidence type="ECO:0000256" key="3">
    <source>
        <dbReference type="ARBA" id="ARBA00022485"/>
    </source>
</evidence>
<gene>
    <name evidence="12" type="primary">na11</name>
    <name evidence="13" type="synonym">nad11</name>
    <name evidence="12" type="ORF">PROLAC_036</name>
    <name evidence="13" type="ORF">PROLAC_053</name>
</gene>
<comment type="cofactor">
    <cofactor evidence="1">
        <name>[4Fe-4S] cluster</name>
        <dbReference type="ChEBI" id="CHEBI:49883"/>
    </cofactor>
</comment>
<feature type="domain" description="4Fe-4S His(Cys)3-ligated-type" evidence="11">
    <location>
        <begin position="84"/>
        <end position="123"/>
    </location>
</feature>
<dbReference type="PROSITE" id="PS51669">
    <property type="entry name" value="4FE4S_MOW_BIS_MGD"/>
    <property type="match status" value="1"/>
</dbReference>
<evidence type="ECO:0000259" key="10">
    <source>
        <dbReference type="PROSITE" id="PS51669"/>
    </source>
</evidence>
<keyword evidence="4" id="KW-0479">Metal-binding</keyword>
<evidence type="ECO:0000313" key="12">
    <source>
        <dbReference type="EMBL" id="ADD46352.1"/>
    </source>
</evidence>
<dbReference type="GeneID" id="9480828"/>
<comment type="cofactor">
    <cofactor evidence="9">
        <name>[2Fe-2S] cluster</name>
        <dbReference type="ChEBI" id="CHEBI:190135"/>
    </cofactor>
</comment>
<dbReference type="InterPro" id="IPR054351">
    <property type="entry name" value="NADH_UbQ_OxRdtase_ferredoxin"/>
</dbReference>
<dbReference type="CDD" id="cd00207">
    <property type="entry name" value="fer2"/>
    <property type="match status" value="1"/>
</dbReference>
<dbReference type="GO" id="GO:0008137">
    <property type="term" value="F:NADH dehydrogenase (ubiquinone) activity"/>
    <property type="evidence" value="ECO:0007669"/>
    <property type="project" value="InterPro"/>
</dbReference>
<dbReference type="FunFam" id="3.30.70.20:FF:000002">
    <property type="entry name" value="NADH-ubiquinone oxidoreductase 75 kDa subunit"/>
    <property type="match status" value="1"/>
</dbReference>
<dbReference type="InterPro" id="IPR036010">
    <property type="entry name" value="2Fe-2S_ferredoxin-like_sf"/>
</dbReference>
<dbReference type="EMBL" id="GU563431">
    <property type="protein sequence ID" value="ADD46352.1"/>
    <property type="molecule type" value="Genomic_DNA"/>
</dbReference>
<geneLocation type="mitochondrion" evidence="12"/>
<dbReference type="PROSITE" id="PS00641">
    <property type="entry name" value="COMPLEX1_75K_1"/>
    <property type="match status" value="1"/>
</dbReference>
<dbReference type="RefSeq" id="YP_003795230.1">
    <property type="nucleotide sequence ID" value="NC_014338.1"/>
</dbReference>
<keyword evidence="5" id="KW-1278">Translocase</keyword>
<dbReference type="Pfam" id="PF22117">
    <property type="entry name" value="Fer4_Nqo3"/>
    <property type="match status" value="1"/>
</dbReference>
<evidence type="ECO:0000256" key="7">
    <source>
        <dbReference type="ARBA" id="ARBA00023014"/>
    </source>
</evidence>
<dbReference type="GO" id="GO:0048038">
    <property type="term" value="F:quinone binding"/>
    <property type="evidence" value="ECO:0007669"/>
    <property type="project" value="UniProtKB-KW"/>
</dbReference>